<dbReference type="PANTHER" id="PTHR30576">
    <property type="entry name" value="COLANIC BIOSYNTHESIS UDP-GLUCOSE LIPID CARRIER TRANSFERASE"/>
    <property type="match status" value="1"/>
</dbReference>
<dbReference type="GO" id="GO:0016780">
    <property type="term" value="F:phosphotransferase activity, for other substituted phosphate groups"/>
    <property type="evidence" value="ECO:0007669"/>
    <property type="project" value="TreeGrafter"/>
</dbReference>
<comment type="caution">
    <text evidence="3">The sequence shown here is derived from an EMBL/GenBank/DDBJ whole genome shotgun (WGS) entry which is preliminary data.</text>
</comment>
<keyword evidence="4" id="KW-1185">Reference proteome</keyword>
<protein>
    <submittedName>
        <fullName evidence="3">O-antigen biosynthesis protein WbqP</fullName>
    </submittedName>
</protein>
<dbReference type="InterPro" id="IPR003362">
    <property type="entry name" value="Bact_transf"/>
</dbReference>
<evidence type="ECO:0000313" key="3">
    <source>
        <dbReference type="EMBL" id="TWH79370.1"/>
    </source>
</evidence>
<organism evidence="3 4">
    <name type="scientific">Sedimentibacter saalensis</name>
    <dbReference type="NCBI Taxonomy" id="130788"/>
    <lineage>
        <taxon>Bacteria</taxon>
        <taxon>Bacillati</taxon>
        <taxon>Bacillota</taxon>
        <taxon>Tissierellia</taxon>
        <taxon>Sedimentibacter</taxon>
    </lineage>
</organism>
<evidence type="ECO:0000256" key="1">
    <source>
        <dbReference type="ARBA" id="ARBA00006464"/>
    </source>
</evidence>
<dbReference type="Pfam" id="PF02397">
    <property type="entry name" value="Bac_transf"/>
    <property type="match status" value="1"/>
</dbReference>
<gene>
    <name evidence="3" type="ORF">LY60_02348</name>
</gene>
<evidence type="ECO:0000259" key="2">
    <source>
        <dbReference type="Pfam" id="PF02397"/>
    </source>
</evidence>
<accession>A0A562J8H1</accession>
<dbReference type="AlphaFoldDB" id="A0A562J8H1"/>
<name>A0A562J8H1_9FIRM</name>
<proteinExistence type="inferred from homology"/>
<feature type="domain" description="Bacterial sugar transferase" evidence="2">
    <location>
        <begin position="8"/>
        <end position="196"/>
    </location>
</feature>
<dbReference type="EMBL" id="VLKH01000006">
    <property type="protein sequence ID" value="TWH79370.1"/>
    <property type="molecule type" value="Genomic_DNA"/>
</dbReference>
<sequence>MMFYKFFKRAFCIIASLLGIIVTSPLWLIAVVGIKVSDPGPVFYMAKRIGKDNREFRMFKFRSMRVDRDAGEHSFKADTNRVFPFGAFLRASKIDELPQLLNCLVGDMAIIGPRPASKDQVSVVRAGRYSVVSTVIPGLSGPSALYDYIYGDTIEDEIEYEELVLPTRLELDRFYVSHISCGFDIKMIWWTVLCILYSFSHGESKATNKILEELKSFVAEEATVKG</sequence>
<evidence type="ECO:0000313" key="4">
    <source>
        <dbReference type="Proteomes" id="UP000315343"/>
    </source>
</evidence>
<dbReference type="Proteomes" id="UP000315343">
    <property type="component" value="Unassembled WGS sequence"/>
</dbReference>
<reference evidence="3 4" key="1">
    <citation type="submission" date="2019-07" db="EMBL/GenBank/DDBJ databases">
        <title>Genomic Encyclopedia of Type Strains, Phase I: the one thousand microbial genomes (KMG-I) project.</title>
        <authorList>
            <person name="Kyrpides N."/>
        </authorList>
    </citation>
    <scope>NUCLEOTIDE SEQUENCE [LARGE SCALE GENOMIC DNA]</scope>
    <source>
        <strain evidence="3 4">DSM 13558</strain>
    </source>
</reference>
<dbReference type="PANTHER" id="PTHR30576:SF20">
    <property type="entry name" value="QUINOVOSAMINEPHOSPHOTRANSFERAE-RELATED"/>
    <property type="match status" value="1"/>
</dbReference>
<comment type="similarity">
    <text evidence="1">Belongs to the bacterial sugar transferase family.</text>
</comment>